<dbReference type="EMBL" id="OU342829">
    <property type="protein sequence ID" value="CAG7581224.1"/>
    <property type="molecule type" value="Genomic_DNA"/>
</dbReference>
<evidence type="ECO:0000313" key="1">
    <source>
        <dbReference type="EMBL" id="CAG7581224.1"/>
    </source>
</evidence>
<proteinExistence type="predicted"/>
<sequence length="99" mass="11552">MKFKRYIVVDLVYNQSTEPDYMYMYSSDSLDNIPEYKRMSVYRKVASIRDFGFCDGAEGTMIVDSTHSNLTGLYKDLLEDIKYQARDQRLGKLLDKIGI</sequence>
<gene>
    <name evidence="1" type="ORF">SLAVMIC_00736</name>
</gene>
<accession>A0A8D9CCL6</accession>
<organism evidence="1">
    <name type="scientific">uncultured marine phage</name>
    <dbReference type="NCBI Taxonomy" id="707152"/>
    <lineage>
        <taxon>Viruses</taxon>
        <taxon>environmental samples</taxon>
    </lineage>
</organism>
<name>A0A8D9CCL6_9VIRU</name>
<reference evidence="1" key="1">
    <citation type="submission" date="2021-06" db="EMBL/GenBank/DDBJ databases">
        <authorList>
            <person name="Gannon L."/>
            <person name="Redgwell R T."/>
            <person name="Michniewski S."/>
            <person name="Harrison D C."/>
            <person name="Millard A."/>
        </authorList>
    </citation>
    <scope>NUCLEOTIDE SEQUENCE</scope>
</reference>
<protein>
    <submittedName>
        <fullName evidence="1">Uncharacterized protein</fullName>
    </submittedName>
</protein>